<feature type="transmembrane region" description="Helical" evidence="5">
    <location>
        <begin position="185"/>
        <end position="209"/>
    </location>
</feature>
<keyword evidence="5" id="KW-0813">Transport</keyword>
<feature type="transmembrane region" description="Helical" evidence="5">
    <location>
        <begin position="12"/>
        <end position="36"/>
    </location>
</feature>
<comment type="subcellular location">
    <subcellularLocation>
        <location evidence="5">Cell membrane</location>
        <topology evidence="5">Multi-pass membrane protein</topology>
    </subcellularLocation>
    <subcellularLocation>
        <location evidence="1">Membrane</location>
        <topology evidence="1">Multi-pass membrane protein</topology>
    </subcellularLocation>
</comment>
<evidence type="ECO:0000256" key="3">
    <source>
        <dbReference type="ARBA" id="ARBA00022989"/>
    </source>
</evidence>
<feature type="domain" description="ABC transmembrane type-1" evidence="6">
    <location>
        <begin position="61"/>
        <end position="260"/>
    </location>
</feature>
<dbReference type="GO" id="GO:0055085">
    <property type="term" value="P:transmembrane transport"/>
    <property type="evidence" value="ECO:0007669"/>
    <property type="project" value="InterPro"/>
</dbReference>
<dbReference type="Pfam" id="PF00528">
    <property type="entry name" value="BPD_transp_1"/>
    <property type="match status" value="2"/>
</dbReference>
<feature type="transmembrane region" description="Helical" evidence="5">
    <location>
        <begin position="376"/>
        <end position="399"/>
    </location>
</feature>
<gene>
    <name evidence="7" type="ORF">AULFYP135_01517</name>
</gene>
<feature type="transmembrane region" description="Helical" evidence="5">
    <location>
        <begin position="67"/>
        <end position="86"/>
    </location>
</feature>
<dbReference type="PROSITE" id="PS50928">
    <property type="entry name" value="ABC_TM1"/>
    <property type="match status" value="2"/>
</dbReference>
<sequence length="548" mass="60847">MKNSPTTTQRKPYFLLTALIAIVLMNLVLPLLALLAKSVDYTPFYKGFATVLSSSTTRSAIFNSLKVTLISCVISISAAFFFAYIVEYKLSHKMRVFFRFFALMTMLVPSITHGIVIVYLFGKMGIFTRLFGLNLPIYGPLGIVMGSFFYAFPTAFLVLSQGFANLDGRLFENAVILGAKPMRRFFDVVLPVMKYSVFSAFAVVFTMVFTDYGIPLSVGGTYSILPLLFYKNVIGMLDFSKGAIYSTIILVPAAVVYLLDICYFSKKQAQSAHNLRPVKSGPFHPIQKLFFGVISLIIAIPIVIIIAAPFIEGWPYDLTFTLRHFQRIISVGALGKLVANSILISLLTGLVGTILVLTASYVYVRNKGGLQPMKKVTHGLYMTSLAIPGLALGLAFALFFKGTALYNTMAILVIVNVVHFFGSPYMMAISHFKLLNPNLESICKTLGGNWFNVIFDVILPNSKQVLTDVFIYFFTNSMVTISAVSLLYTSKSMTLALQITTYNDQGHWESAVAVSLVILLINTAMKLWQNYRLEHARRLALEQPMVEG</sequence>
<keyword evidence="3 5" id="KW-1133">Transmembrane helix</keyword>
<evidence type="ECO:0000256" key="1">
    <source>
        <dbReference type="ARBA" id="ARBA00004141"/>
    </source>
</evidence>
<feature type="transmembrane region" description="Helical" evidence="5">
    <location>
        <begin position="405"/>
        <end position="426"/>
    </location>
</feature>
<feature type="domain" description="ABC transmembrane type-1" evidence="6">
    <location>
        <begin position="338"/>
        <end position="529"/>
    </location>
</feature>
<dbReference type="AlphaFoldDB" id="A0A6N2TMG7"/>
<feature type="transmembrane region" description="Helical" evidence="5">
    <location>
        <begin position="342"/>
        <end position="364"/>
    </location>
</feature>
<evidence type="ECO:0000256" key="4">
    <source>
        <dbReference type="ARBA" id="ARBA00023136"/>
    </source>
</evidence>
<feature type="transmembrane region" description="Helical" evidence="5">
    <location>
        <begin position="469"/>
        <end position="488"/>
    </location>
</feature>
<feature type="transmembrane region" description="Helical" evidence="5">
    <location>
        <begin position="141"/>
        <end position="164"/>
    </location>
</feature>
<comment type="similarity">
    <text evidence="5">Belongs to the binding-protein-dependent transport system permease family.</text>
</comment>
<evidence type="ECO:0000313" key="7">
    <source>
        <dbReference type="EMBL" id="VYT07010.1"/>
    </source>
</evidence>
<dbReference type="EMBL" id="CACRSL010000003">
    <property type="protein sequence ID" value="VYT07010.1"/>
    <property type="molecule type" value="Genomic_DNA"/>
</dbReference>
<evidence type="ECO:0000256" key="2">
    <source>
        <dbReference type="ARBA" id="ARBA00022692"/>
    </source>
</evidence>
<evidence type="ECO:0000256" key="5">
    <source>
        <dbReference type="RuleBase" id="RU363032"/>
    </source>
</evidence>
<dbReference type="GO" id="GO:0005886">
    <property type="term" value="C:plasma membrane"/>
    <property type="evidence" value="ECO:0007669"/>
    <property type="project" value="UniProtKB-SubCell"/>
</dbReference>
<dbReference type="PANTHER" id="PTHR43496:SF1">
    <property type="entry name" value="POLYGALACTURONAN_RHAMNOGALACTURONAN TRANSPORT SYSTEM PERMEASE PROTEIN YTEP"/>
    <property type="match status" value="1"/>
</dbReference>
<dbReference type="PANTHER" id="PTHR43496">
    <property type="entry name" value="PROTEIN LPLB"/>
    <property type="match status" value="1"/>
</dbReference>
<feature type="transmembrane region" description="Helical" evidence="5">
    <location>
        <begin position="289"/>
        <end position="311"/>
    </location>
</feature>
<dbReference type="CDD" id="cd06261">
    <property type="entry name" value="TM_PBP2"/>
    <property type="match status" value="2"/>
</dbReference>
<keyword evidence="2 5" id="KW-0812">Transmembrane</keyword>
<feature type="transmembrane region" description="Helical" evidence="5">
    <location>
        <begin position="98"/>
        <end position="121"/>
    </location>
</feature>
<protein>
    <submittedName>
        <fullName evidence="7">Thiamine transporter membrane protein</fullName>
    </submittedName>
</protein>
<accession>A0A6N2TMG7</accession>
<dbReference type="InterPro" id="IPR035906">
    <property type="entry name" value="MetI-like_sf"/>
</dbReference>
<proteinExistence type="inferred from homology"/>
<dbReference type="InterPro" id="IPR000515">
    <property type="entry name" value="MetI-like"/>
</dbReference>
<dbReference type="SUPFAM" id="SSF161098">
    <property type="entry name" value="MetI-like"/>
    <property type="match status" value="2"/>
</dbReference>
<evidence type="ECO:0000259" key="6">
    <source>
        <dbReference type="PROSITE" id="PS50928"/>
    </source>
</evidence>
<organism evidence="7">
    <name type="scientific">uncultured Anaerotruncus sp</name>
    <dbReference type="NCBI Taxonomy" id="905011"/>
    <lineage>
        <taxon>Bacteria</taxon>
        <taxon>Bacillati</taxon>
        <taxon>Bacillota</taxon>
        <taxon>Clostridia</taxon>
        <taxon>Eubacteriales</taxon>
        <taxon>Oscillospiraceae</taxon>
        <taxon>Anaerotruncus</taxon>
        <taxon>environmental samples</taxon>
    </lineage>
</organism>
<feature type="transmembrane region" description="Helical" evidence="5">
    <location>
        <begin position="243"/>
        <end position="264"/>
    </location>
</feature>
<reference evidence="7" key="1">
    <citation type="submission" date="2019-11" db="EMBL/GenBank/DDBJ databases">
        <authorList>
            <person name="Feng L."/>
        </authorList>
    </citation>
    <scope>NUCLEOTIDE SEQUENCE</scope>
    <source>
        <strain evidence="7">AundefinedLFYP135</strain>
    </source>
</reference>
<name>A0A6N2TMG7_9FIRM</name>
<dbReference type="Gene3D" id="1.10.3720.10">
    <property type="entry name" value="MetI-like"/>
    <property type="match status" value="2"/>
</dbReference>
<feature type="transmembrane region" description="Helical" evidence="5">
    <location>
        <begin position="508"/>
        <end position="528"/>
    </location>
</feature>
<keyword evidence="4 5" id="KW-0472">Membrane</keyword>